<sequence length="438" mass="48801">MDAKQDYDVLIVGGGPTGSTAALALARKGWRVAILEKATFPRFQIGESFLPAGLDVIQKLGLEERVRQMPHVDKYGVEFAFGDGRDCPYFDFGLVMTDRSKQAFNAARADYDQMLIDAAKEAGATVHQPVTVREIEQLADDAVRLGTDKGTFTGRYVLDASGQATLLGKHLNIRTPLPDDHLQNVAYFGHFENVVRQAGKRQGDPTIVMCDEGWFWIIPLNEQHTSVGVVLRPHIQKQVGVPADQMLQWAIARSPLMRERMANAVGPDRNKVRGDFSYRCDPSAGPGYFLIGDAAMFLDPVFSTGVCVGMRSALCVSEHLDRVLAGKLAPAKARRQCMTGHRKSMKLLVRSIQHYYRHSFREFLMQGQGPLKMHCAFITVVAGYVVPRTPPGVWWRYRLFELCMLIQDRLPLAPRHARFSLLAQPAEAPEPTREPAAV</sequence>
<proteinExistence type="predicted"/>
<dbReference type="EC" id="1.-.-.-" evidence="2"/>
<dbReference type="PRINTS" id="PR00420">
    <property type="entry name" value="RNGMNOXGNASE"/>
</dbReference>
<dbReference type="PANTHER" id="PTHR43747">
    <property type="entry name" value="FAD-BINDING PROTEIN"/>
    <property type="match status" value="1"/>
</dbReference>
<comment type="caution">
    <text evidence="2">The sequence shown here is derived from an EMBL/GenBank/DDBJ whole genome shotgun (WGS) entry which is preliminary data.</text>
</comment>
<accession>A0ABV4U527</accession>
<dbReference type="Gene3D" id="3.50.50.60">
    <property type="entry name" value="FAD/NAD(P)-binding domain"/>
    <property type="match status" value="1"/>
</dbReference>
<dbReference type="EMBL" id="JBGUBD010000004">
    <property type="protein sequence ID" value="MFA9478023.1"/>
    <property type="molecule type" value="Genomic_DNA"/>
</dbReference>
<dbReference type="SUPFAM" id="SSF51905">
    <property type="entry name" value="FAD/NAD(P)-binding domain"/>
    <property type="match status" value="1"/>
</dbReference>
<dbReference type="InterPro" id="IPR036188">
    <property type="entry name" value="FAD/NAD-bd_sf"/>
</dbReference>
<dbReference type="Proteomes" id="UP001575105">
    <property type="component" value="Unassembled WGS sequence"/>
</dbReference>
<dbReference type="Pfam" id="PF01494">
    <property type="entry name" value="FAD_binding_3"/>
    <property type="match status" value="1"/>
</dbReference>
<feature type="domain" description="FAD-binding" evidence="1">
    <location>
        <begin position="6"/>
        <end position="327"/>
    </location>
</feature>
<gene>
    <name evidence="2" type="ORF">ACERK3_06900</name>
</gene>
<organism evidence="2 3">
    <name type="scientific">Natronomicrosphaera hydrolytica</name>
    <dbReference type="NCBI Taxonomy" id="3242702"/>
    <lineage>
        <taxon>Bacteria</taxon>
        <taxon>Pseudomonadati</taxon>
        <taxon>Planctomycetota</taxon>
        <taxon>Phycisphaerae</taxon>
        <taxon>Phycisphaerales</taxon>
        <taxon>Phycisphaeraceae</taxon>
        <taxon>Natronomicrosphaera</taxon>
    </lineage>
</organism>
<dbReference type="InterPro" id="IPR002938">
    <property type="entry name" value="FAD-bd"/>
</dbReference>
<keyword evidence="2" id="KW-0560">Oxidoreductase</keyword>
<dbReference type="GO" id="GO:0016491">
    <property type="term" value="F:oxidoreductase activity"/>
    <property type="evidence" value="ECO:0007669"/>
    <property type="project" value="UniProtKB-KW"/>
</dbReference>
<dbReference type="PANTHER" id="PTHR43747:SF1">
    <property type="entry name" value="SLR1998 PROTEIN"/>
    <property type="match status" value="1"/>
</dbReference>
<keyword evidence="3" id="KW-1185">Reference proteome</keyword>
<dbReference type="InterPro" id="IPR050816">
    <property type="entry name" value="Flavin-dep_Halogenase_NPB"/>
</dbReference>
<reference evidence="2 3" key="1">
    <citation type="submission" date="2024-08" db="EMBL/GenBank/DDBJ databases">
        <title>Whole-genome sequencing of halo(alkali)philic microorganisms from hypersaline lakes.</title>
        <authorList>
            <person name="Sorokin D.Y."/>
            <person name="Merkel A.Y."/>
            <person name="Messina E."/>
            <person name="Yakimov M."/>
        </authorList>
    </citation>
    <scope>NUCLEOTIDE SEQUENCE [LARGE SCALE GENOMIC DNA]</scope>
    <source>
        <strain evidence="2 3">AB-hyl4</strain>
    </source>
</reference>
<evidence type="ECO:0000313" key="2">
    <source>
        <dbReference type="EMBL" id="MFA9478023.1"/>
    </source>
</evidence>
<protein>
    <submittedName>
        <fullName evidence="2">NAD(P)/FAD-dependent oxidoreductase</fullName>
        <ecNumber evidence="2">1.-.-.-</ecNumber>
    </submittedName>
</protein>
<evidence type="ECO:0000313" key="3">
    <source>
        <dbReference type="Proteomes" id="UP001575105"/>
    </source>
</evidence>
<dbReference type="RefSeq" id="WP_425344952.1">
    <property type="nucleotide sequence ID" value="NZ_JBGUBD010000004.1"/>
</dbReference>
<evidence type="ECO:0000259" key="1">
    <source>
        <dbReference type="Pfam" id="PF01494"/>
    </source>
</evidence>
<name>A0ABV4U527_9BACT</name>